<evidence type="ECO:0000313" key="3">
    <source>
        <dbReference type="Proteomes" id="UP000324222"/>
    </source>
</evidence>
<proteinExistence type="predicted"/>
<comment type="caution">
    <text evidence="2">The sequence shown here is derived from an EMBL/GenBank/DDBJ whole genome shotgun (WGS) entry which is preliminary data.</text>
</comment>
<dbReference type="Proteomes" id="UP000324222">
    <property type="component" value="Unassembled WGS sequence"/>
</dbReference>
<dbReference type="EMBL" id="VSRR010000607">
    <property type="protein sequence ID" value="MPC17621.1"/>
    <property type="molecule type" value="Genomic_DNA"/>
</dbReference>
<name>A0A5B7D8K7_PORTR</name>
<feature type="compositionally biased region" description="Polar residues" evidence="1">
    <location>
        <begin position="60"/>
        <end position="77"/>
    </location>
</feature>
<feature type="region of interest" description="Disordered" evidence="1">
    <location>
        <begin position="45"/>
        <end position="77"/>
    </location>
</feature>
<gene>
    <name evidence="2" type="ORF">E2C01_010485</name>
</gene>
<organism evidence="2 3">
    <name type="scientific">Portunus trituberculatus</name>
    <name type="common">Swimming crab</name>
    <name type="synonym">Neptunus trituberculatus</name>
    <dbReference type="NCBI Taxonomy" id="210409"/>
    <lineage>
        <taxon>Eukaryota</taxon>
        <taxon>Metazoa</taxon>
        <taxon>Ecdysozoa</taxon>
        <taxon>Arthropoda</taxon>
        <taxon>Crustacea</taxon>
        <taxon>Multicrustacea</taxon>
        <taxon>Malacostraca</taxon>
        <taxon>Eumalacostraca</taxon>
        <taxon>Eucarida</taxon>
        <taxon>Decapoda</taxon>
        <taxon>Pleocyemata</taxon>
        <taxon>Brachyura</taxon>
        <taxon>Eubrachyura</taxon>
        <taxon>Portunoidea</taxon>
        <taxon>Portunidae</taxon>
        <taxon>Portuninae</taxon>
        <taxon>Portunus</taxon>
    </lineage>
</organism>
<sequence>MKAACVTHTHAMLVLHHAKVFPHSRPAAPPPPMAQLKHPVAKFLPHSTPEVGCHGRQRHTTAPNTTRTQEVTASSSAWCSPPLPCRRTAGINSKQLRLTAYNRQAHRRHTVTRSRHTPE</sequence>
<evidence type="ECO:0000313" key="2">
    <source>
        <dbReference type="EMBL" id="MPC17621.1"/>
    </source>
</evidence>
<reference evidence="2 3" key="1">
    <citation type="submission" date="2019-05" db="EMBL/GenBank/DDBJ databases">
        <title>Another draft genome of Portunus trituberculatus and its Hox gene families provides insights of decapod evolution.</title>
        <authorList>
            <person name="Jeong J.-H."/>
            <person name="Song I."/>
            <person name="Kim S."/>
            <person name="Choi T."/>
            <person name="Kim D."/>
            <person name="Ryu S."/>
            <person name="Kim W."/>
        </authorList>
    </citation>
    <scope>NUCLEOTIDE SEQUENCE [LARGE SCALE GENOMIC DNA]</scope>
    <source>
        <tissue evidence="2">Muscle</tissue>
    </source>
</reference>
<dbReference type="AlphaFoldDB" id="A0A5B7D8K7"/>
<protein>
    <submittedName>
        <fullName evidence="2">Uncharacterized protein</fullName>
    </submittedName>
</protein>
<accession>A0A5B7D8K7</accession>
<keyword evidence="3" id="KW-1185">Reference proteome</keyword>
<evidence type="ECO:0000256" key="1">
    <source>
        <dbReference type="SAM" id="MobiDB-lite"/>
    </source>
</evidence>